<comment type="caution">
    <text evidence="1">The sequence shown here is derived from an EMBL/GenBank/DDBJ whole genome shotgun (WGS) entry which is preliminary data.</text>
</comment>
<sequence length="223" mass="26367">MDFLPWKYEIKNWDTWARYTIDEMLEFDPTYLSIRYIDINMNEFLEHELTKKDALARLLPFLCEHIDDKNGKLELNARIPDEALEILQNESKIKAFVLYGHKDNYNNFLEHKLDNVASIKLALYRWWNVASDSNLFTDIQMAVNIINYFKETPGEKSFSIEANKKFTYKQLQPFLLGLECKRINNGEFARRIYTLTGTTKKLEICTHSAPWASLSNIVFSVWF</sequence>
<dbReference type="AlphaFoldDB" id="A0A4U5MLB8"/>
<name>A0A4U5MLB8_STECR</name>
<proteinExistence type="predicted"/>
<keyword evidence="2" id="KW-1185">Reference proteome</keyword>
<dbReference type="EMBL" id="AZBU02000007">
    <property type="protein sequence ID" value="TKR70112.1"/>
    <property type="molecule type" value="Genomic_DNA"/>
</dbReference>
<reference evidence="1 2" key="1">
    <citation type="journal article" date="2015" name="Genome Biol.">
        <title>Comparative genomics of Steinernema reveals deeply conserved gene regulatory networks.</title>
        <authorList>
            <person name="Dillman A.R."/>
            <person name="Macchietto M."/>
            <person name="Porter C.F."/>
            <person name="Rogers A."/>
            <person name="Williams B."/>
            <person name="Antoshechkin I."/>
            <person name="Lee M.M."/>
            <person name="Goodwin Z."/>
            <person name="Lu X."/>
            <person name="Lewis E.E."/>
            <person name="Goodrich-Blair H."/>
            <person name="Stock S.P."/>
            <person name="Adams B.J."/>
            <person name="Sternberg P.W."/>
            <person name="Mortazavi A."/>
        </authorList>
    </citation>
    <scope>NUCLEOTIDE SEQUENCE [LARGE SCALE GENOMIC DNA]</scope>
    <source>
        <strain evidence="1 2">ALL</strain>
    </source>
</reference>
<organism evidence="1 2">
    <name type="scientific">Steinernema carpocapsae</name>
    <name type="common">Entomopathogenic nematode</name>
    <dbReference type="NCBI Taxonomy" id="34508"/>
    <lineage>
        <taxon>Eukaryota</taxon>
        <taxon>Metazoa</taxon>
        <taxon>Ecdysozoa</taxon>
        <taxon>Nematoda</taxon>
        <taxon>Chromadorea</taxon>
        <taxon>Rhabditida</taxon>
        <taxon>Tylenchina</taxon>
        <taxon>Panagrolaimomorpha</taxon>
        <taxon>Strongyloidoidea</taxon>
        <taxon>Steinernematidae</taxon>
        <taxon>Steinernema</taxon>
    </lineage>
</organism>
<gene>
    <name evidence="1" type="ORF">L596_022176</name>
</gene>
<protein>
    <submittedName>
        <fullName evidence="1">Uncharacterized protein</fullName>
    </submittedName>
</protein>
<accession>A0A4U5MLB8</accession>
<evidence type="ECO:0000313" key="1">
    <source>
        <dbReference type="EMBL" id="TKR70112.1"/>
    </source>
</evidence>
<dbReference type="Proteomes" id="UP000298663">
    <property type="component" value="Unassembled WGS sequence"/>
</dbReference>
<reference evidence="1 2" key="2">
    <citation type="journal article" date="2019" name="G3 (Bethesda)">
        <title>Hybrid Assembly of the Genome of the Entomopathogenic Nematode Steinernema carpocapsae Identifies the X-Chromosome.</title>
        <authorList>
            <person name="Serra L."/>
            <person name="Macchietto M."/>
            <person name="Macias-Munoz A."/>
            <person name="McGill C.J."/>
            <person name="Rodriguez I.M."/>
            <person name="Rodriguez B."/>
            <person name="Murad R."/>
            <person name="Mortazavi A."/>
        </authorList>
    </citation>
    <scope>NUCLEOTIDE SEQUENCE [LARGE SCALE GENOMIC DNA]</scope>
    <source>
        <strain evidence="1 2">ALL</strain>
    </source>
</reference>
<evidence type="ECO:0000313" key="2">
    <source>
        <dbReference type="Proteomes" id="UP000298663"/>
    </source>
</evidence>